<dbReference type="AlphaFoldDB" id="A0A5R9PDS2"/>
<dbReference type="Proteomes" id="UP000308508">
    <property type="component" value="Unassembled WGS sequence"/>
</dbReference>
<gene>
    <name evidence="1" type="ORF">E5S66_13040</name>
</gene>
<dbReference type="RefSeq" id="WP_138349927.1">
    <property type="nucleotide sequence ID" value="NZ_SROY01000008.1"/>
</dbReference>
<keyword evidence="2" id="KW-1185">Reference proteome</keyword>
<protein>
    <submittedName>
        <fullName evidence="1">Uncharacterized protein</fullName>
    </submittedName>
</protein>
<organism evidence="1 2">
    <name type="scientific">Thermomonas fusca</name>
    <dbReference type="NCBI Taxonomy" id="215690"/>
    <lineage>
        <taxon>Bacteria</taxon>
        <taxon>Pseudomonadati</taxon>
        <taxon>Pseudomonadota</taxon>
        <taxon>Gammaproteobacteria</taxon>
        <taxon>Lysobacterales</taxon>
        <taxon>Lysobacteraceae</taxon>
        <taxon>Thermomonas</taxon>
    </lineage>
</organism>
<sequence length="73" mass="8122">MQREDRNAASVRARMRQEAISRWENDGGSVADWFPPQEGRTVIGEIGETEENGNRGRLVASVRALSDATLHRG</sequence>
<reference evidence="1 2" key="1">
    <citation type="submission" date="2019-04" db="EMBL/GenBank/DDBJ databases">
        <authorList>
            <person name="Grouzdev D.S."/>
            <person name="Nazina T.N."/>
        </authorList>
    </citation>
    <scope>NUCLEOTIDE SEQUENCE [LARGE SCALE GENOMIC DNA]</scope>
    <source>
        <strain evidence="1 2">SHC 3-19</strain>
    </source>
</reference>
<proteinExistence type="predicted"/>
<evidence type="ECO:0000313" key="1">
    <source>
        <dbReference type="EMBL" id="TLX20730.1"/>
    </source>
</evidence>
<accession>A0A5R9PDS2</accession>
<dbReference type="EMBL" id="SROY01000008">
    <property type="protein sequence ID" value="TLX20730.1"/>
    <property type="molecule type" value="Genomic_DNA"/>
</dbReference>
<evidence type="ECO:0000313" key="2">
    <source>
        <dbReference type="Proteomes" id="UP000308508"/>
    </source>
</evidence>
<name>A0A5R9PDS2_9GAMM</name>
<comment type="caution">
    <text evidence="1">The sequence shown here is derived from an EMBL/GenBank/DDBJ whole genome shotgun (WGS) entry which is preliminary data.</text>
</comment>